<organism evidence="3 4">
    <name type="scientific">Henningerozyma blattae (strain ATCC 34711 / CBS 6284 / DSM 70876 / NBRC 10599 / NRRL Y-10934 / UCD 77-7)</name>
    <name type="common">Yeast</name>
    <name type="synonym">Tetrapisispora blattae</name>
    <dbReference type="NCBI Taxonomy" id="1071380"/>
    <lineage>
        <taxon>Eukaryota</taxon>
        <taxon>Fungi</taxon>
        <taxon>Dikarya</taxon>
        <taxon>Ascomycota</taxon>
        <taxon>Saccharomycotina</taxon>
        <taxon>Saccharomycetes</taxon>
        <taxon>Saccharomycetales</taxon>
        <taxon>Saccharomycetaceae</taxon>
        <taxon>Henningerozyma</taxon>
    </lineage>
</organism>
<dbReference type="InParanoid" id="I2GXA2"/>
<dbReference type="AlphaFoldDB" id="I2GXA2"/>
<gene>
    <name evidence="3" type="primary">TBLA0A09710</name>
    <name evidence="3" type="ORF">TBLA_0A09710</name>
</gene>
<dbReference type="EMBL" id="HE806316">
    <property type="protein sequence ID" value="CCH58754.1"/>
    <property type="molecule type" value="Genomic_DNA"/>
</dbReference>
<evidence type="ECO:0000313" key="3">
    <source>
        <dbReference type="EMBL" id="CCH58754.1"/>
    </source>
</evidence>
<dbReference type="OrthoDB" id="1881at2759"/>
<dbReference type="GO" id="GO:0008157">
    <property type="term" value="F:protein phosphatase 1 binding"/>
    <property type="evidence" value="ECO:0007669"/>
    <property type="project" value="TreeGrafter"/>
</dbReference>
<dbReference type="Gene3D" id="2.60.40.2440">
    <property type="entry name" value="Carbohydrate binding type-21 domain"/>
    <property type="match status" value="1"/>
</dbReference>
<dbReference type="HOGENOM" id="CLU_598760_0_0_1"/>
<feature type="compositionally biased region" description="Low complexity" evidence="1">
    <location>
        <begin position="56"/>
        <end position="71"/>
    </location>
</feature>
<feature type="domain" description="CBM21" evidence="2">
    <location>
        <begin position="191"/>
        <end position="317"/>
    </location>
</feature>
<evidence type="ECO:0000313" key="4">
    <source>
        <dbReference type="Proteomes" id="UP000002866"/>
    </source>
</evidence>
<dbReference type="GO" id="GO:0005979">
    <property type="term" value="P:regulation of glycogen biosynthetic process"/>
    <property type="evidence" value="ECO:0007669"/>
    <property type="project" value="TreeGrafter"/>
</dbReference>
<feature type="region of interest" description="Disordered" evidence="1">
    <location>
        <begin position="1"/>
        <end position="20"/>
    </location>
</feature>
<dbReference type="PANTHER" id="PTHR12307">
    <property type="entry name" value="PROTEIN PHOSPHATASE 1 REGULATORY SUBUNIT"/>
    <property type="match status" value="1"/>
</dbReference>
<dbReference type="Pfam" id="PF03370">
    <property type="entry name" value="CBM_21"/>
    <property type="match status" value="1"/>
</dbReference>
<accession>I2GXA2</accession>
<dbReference type="InterPro" id="IPR005036">
    <property type="entry name" value="CBM21_dom"/>
</dbReference>
<dbReference type="KEGG" id="tbl:TBLA_0A09710"/>
<dbReference type="eggNOG" id="KOG3986">
    <property type="taxonomic scope" value="Eukaryota"/>
</dbReference>
<dbReference type="InterPro" id="IPR038175">
    <property type="entry name" value="CBM21_dom_sf"/>
</dbReference>
<dbReference type="PANTHER" id="PTHR12307:SF51">
    <property type="entry name" value="SERINE_THREONINE-PROTEIN PHOSPHATASE 1 REGULATORY SUBUNIT GAC1-RELATED"/>
    <property type="match status" value="1"/>
</dbReference>
<dbReference type="FunCoup" id="I2GXA2">
    <property type="interactions" value="188"/>
</dbReference>
<reference evidence="3 4" key="1">
    <citation type="journal article" date="2011" name="Proc. Natl. Acad. Sci. U.S.A.">
        <title>Evolutionary erosion of yeast sex chromosomes by mating-type switching accidents.</title>
        <authorList>
            <person name="Gordon J.L."/>
            <person name="Armisen D."/>
            <person name="Proux-Wera E."/>
            <person name="Oheigeartaigh S.S."/>
            <person name="Byrne K.P."/>
            <person name="Wolfe K.H."/>
        </authorList>
    </citation>
    <scope>NUCLEOTIDE SEQUENCE [LARGE SCALE GENOMIC DNA]</scope>
    <source>
        <strain evidence="4">ATCC 34711 / CBS 6284 / DSM 70876 / NBRC 10599 / NRRL Y-10934 / UCD 77-7</strain>
    </source>
</reference>
<protein>
    <recommendedName>
        <fullName evidence="2">CBM21 domain-containing protein</fullName>
    </recommendedName>
</protein>
<dbReference type="GO" id="GO:0000164">
    <property type="term" value="C:protein phosphatase type 1 complex"/>
    <property type="evidence" value="ECO:0007669"/>
    <property type="project" value="TreeGrafter"/>
</dbReference>
<proteinExistence type="predicted"/>
<keyword evidence="4" id="KW-1185">Reference proteome</keyword>
<evidence type="ECO:0000259" key="2">
    <source>
        <dbReference type="PROSITE" id="PS51159"/>
    </source>
</evidence>
<dbReference type="STRING" id="1071380.I2GXA2"/>
<evidence type="ECO:0000256" key="1">
    <source>
        <dbReference type="SAM" id="MobiDB-lite"/>
    </source>
</evidence>
<dbReference type="PROSITE" id="PS51159">
    <property type="entry name" value="CBM21"/>
    <property type="match status" value="1"/>
</dbReference>
<dbReference type="InterPro" id="IPR050782">
    <property type="entry name" value="PP1_regulatory_subunit_3"/>
</dbReference>
<dbReference type="GO" id="GO:2001069">
    <property type="term" value="F:glycogen binding"/>
    <property type="evidence" value="ECO:0007669"/>
    <property type="project" value="TreeGrafter"/>
</dbReference>
<feature type="region of interest" description="Disordered" evidence="1">
    <location>
        <begin position="56"/>
        <end position="94"/>
    </location>
</feature>
<dbReference type="GeneID" id="14493238"/>
<dbReference type="RefSeq" id="XP_004178273.1">
    <property type="nucleotide sequence ID" value="XM_004178225.1"/>
</dbReference>
<dbReference type="Proteomes" id="UP000002866">
    <property type="component" value="Chromosome 1"/>
</dbReference>
<sequence length="457" mass="52075">MSQPKTPSYPHLRRHVSAPPPILKHVPAPLQLSKHVSVRFAPALTTVRLFHALATPSSLSNSSPSQELSTSPSPPASREPYSSAPATQGCQQDQYDNQQSVTCVDPVSVSTQETFNFPLLSRLSPRIINNSSAHWVESLPQHSSLPFSSSSSSSSLSTSAAKQHSTSIFFNPDIHNFEIVDWNVKKLNVREYFSMENKVQLFKLVQSMGEKNKLLGSVYVKNLAYEKTILLKLTFNNWSDIHYLSCTYESSVSKDVDIFTFILDLNLFKNSLILKKYVYCNNKCLTNCPILFQLCIQYDVLGQSYYDNNNGKNYNLQVAATIKKLLPPTNNSPNKPVQINTARHHTRRFTDDTDYFNTSPLKHLYHDDTTLIRPKHLNKVLIGDEEEEASIPTTISSEEDDWMSDSERSNYTFSTYLDDGPWSHYDQEYYNQTRCNNQYIRQSYINSNHSNETLLIN</sequence>
<name>I2GXA2_HENB6</name>